<accession>A0A0C3P669</accession>
<sequence length="956" mass="109289">MEYHPHSRRPVLHQPYEEFGINKAASPTMVDSMPWKPFKTRGDYLFAEIALDAGLNKTQVNGLLELFLLVTKGMEQVTMKNDAELRKACDNAGAELTPFTKHIISAPYKGKEMEFEVHTRPVWDWALDLLADPQLAPHFVWDTERVYKHNGEEYEHFYGEPWTCDRWWDIQSQLPADVENAVPFCFILYADKTRLSSHGTVKGYPVVVWCANLPVDIWNSESVGGGCVVGWLLIIPEDAAEEGKLGYTTLKHVVWHESAIKLFEAIVHFSATGFQHRCWDEIIQYLFPLFLILSADYEEHTKEFPCWWKLFHFTAILKVTFNDGNKFADLSIQVFYPALSILMKAACPEGYLLLGLISSYLQLDSLIGLDIQTDCMLSAIETELLVFNERLQAYEERAMNSSIPGLKVDWDFPKVHLWKHVEAYQDCSNGRDVAGQILRVDQHILVCRLLRTHIDRYDKWHKARSGDDNDDNDDSVLELGFEGHCKLGSPCKPTTIQGIEAECDREDKAYLRLRRKFTDYINKFLPSIGHELKKWVTIPADFNIYEYHYLKVNYESCVDWKLATDHLRCNSQFFGAPRYDCAYVQLTSTQTAFVRLITFFTCQIHGYGELQLALVQPYTASVGRERELDWAMKLTRVKAVPRSDSTFIPLVSIIRGALLFPDPKKKDEFLVVDHVDGDIMPQSDSEEDFTSCIGAIDGSNDSQADEGTHGDSSDSGSDIEQMRRAFHVPGPTADVQELRKALSFVQEAYFEMWNELQSIRRDYVALQATVPARSRNCTTKAPSELDKSIAKAAKKYTMFYNFWIDDSIFLTIRKPNIDPCSPMRWSSPQAMADGTVEELYEAVPKELHKQMETYQAFKTVFRHHVNTERSNLLKAVKDSASIVFSSLKLPVNIFSESLQDSKATSKDLLILLKLLENVELDGKYERLAPVLFTCQVQGLSGLSPDRRLRGWDQKGS</sequence>
<evidence type="ECO:0000313" key="2">
    <source>
        <dbReference type="EMBL" id="KIO08765.1"/>
    </source>
</evidence>
<evidence type="ECO:0000313" key="3">
    <source>
        <dbReference type="Proteomes" id="UP000054217"/>
    </source>
</evidence>
<protein>
    <submittedName>
        <fullName evidence="2">Uncharacterized protein</fullName>
    </submittedName>
</protein>
<dbReference type="AlphaFoldDB" id="A0A0C3P669"/>
<reference evidence="2 3" key="1">
    <citation type="submission" date="2014-04" db="EMBL/GenBank/DDBJ databases">
        <authorList>
            <consortium name="DOE Joint Genome Institute"/>
            <person name="Kuo A."/>
            <person name="Kohler A."/>
            <person name="Costa M.D."/>
            <person name="Nagy L.G."/>
            <person name="Floudas D."/>
            <person name="Copeland A."/>
            <person name="Barry K.W."/>
            <person name="Cichocki N."/>
            <person name="Veneault-Fourrey C."/>
            <person name="LaButti K."/>
            <person name="Lindquist E.A."/>
            <person name="Lipzen A."/>
            <person name="Lundell T."/>
            <person name="Morin E."/>
            <person name="Murat C."/>
            <person name="Sun H."/>
            <person name="Tunlid A."/>
            <person name="Henrissat B."/>
            <person name="Grigoriev I.V."/>
            <person name="Hibbett D.S."/>
            <person name="Martin F."/>
            <person name="Nordberg H.P."/>
            <person name="Cantor M.N."/>
            <person name="Hua S.X."/>
        </authorList>
    </citation>
    <scope>NUCLEOTIDE SEQUENCE [LARGE SCALE GENOMIC DNA]</scope>
    <source>
        <strain evidence="2 3">Marx 270</strain>
    </source>
</reference>
<proteinExistence type="predicted"/>
<dbReference type="InterPro" id="IPR041078">
    <property type="entry name" value="Plavaka"/>
</dbReference>
<dbReference type="EMBL" id="KN831956">
    <property type="protein sequence ID" value="KIO08765.1"/>
    <property type="molecule type" value="Genomic_DNA"/>
</dbReference>
<reference evidence="3" key="2">
    <citation type="submission" date="2015-01" db="EMBL/GenBank/DDBJ databases">
        <title>Evolutionary Origins and Diversification of the Mycorrhizal Mutualists.</title>
        <authorList>
            <consortium name="DOE Joint Genome Institute"/>
            <consortium name="Mycorrhizal Genomics Consortium"/>
            <person name="Kohler A."/>
            <person name="Kuo A."/>
            <person name="Nagy L.G."/>
            <person name="Floudas D."/>
            <person name="Copeland A."/>
            <person name="Barry K.W."/>
            <person name="Cichocki N."/>
            <person name="Veneault-Fourrey C."/>
            <person name="LaButti K."/>
            <person name="Lindquist E.A."/>
            <person name="Lipzen A."/>
            <person name="Lundell T."/>
            <person name="Morin E."/>
            <person name="Murat C."/>
            <person name="Riley R."/>
            <person name="Ohm R."/>
            <person name="Sun H."/>
            <person name="Tunlid A."/>
            <person name="Henrissat B."/>
            <person name="Grigoriev I.V."/>
            <person name="Hibbett D.S."/>
            <person name="Martin F."/>
        </authorList>
    </citation>
    <scope>NUCLEOTIDE SEQUENCE [LARGE SCALE GENOMIC DNA]</scope>
    <source>
        <strain evidence="3">Marx 270</strain>
    </source>
</reference>
<name>A0A0C3P669_PISTI</name>
<evidence type="ECO:0000256" key="1">
    <source>
        <dbReference type="SAM" id="MobiDB-lite"/>
    </source>
</evidence>
<dbReference type="Pfam" id="PF18759">
    <property type="entry name" value="Plavaka"/>
    <property type="match status" value="1"/>
</dbReference>
<gene>
    <name evidence="2" type="ORF">M404DRAFT_22629</name>
</gene>
<dbReference type="OrthoDB" id="3239511at2759"/>
<dbReference type="InParanoid" id="A0A0C3P669"/>
<dbReference type="STRING" id="870435.A0A0C3P669"/>
<feature type="region of interest" description="Disordered" evidence="1">
    <location>
        <begin position="695"/>
        <end position="717"/>
    </location>
</feature>
<dbReference type="Proteomes" id="UP000054217">
    <property type="component" value="Unassembled WGS sequence"/>
</dbReference>
<organism evidence="2 3">
    <name type="scientific">Pisolithus tinctorius Marx 270</name>
    <dbReference type="NCBI Taxonomy" id="870435"/>
    <lineage>
        <taxon>Eukaryota</taxon>
        <taxon>Fungi</taxon>
        <taxon>Dikarya</taxon>
        <taxon>Basidiomycota</taxon>
        <taxon>Agaricomycotina</taxon>
        <taxon>Agaricomycetes</taxon>
        <taxon>Agaricomycetidae</taxon>
        <taxon>Boletales</taxon>
        <taxon>Sclerodermatineae</taxon>
        <taxon>Pisolithaceae</taxon>
        <taxon>Pisolithus</taxon>
    </lineage>
</organism>
<dbReference type="HOGENOM" id="CLU_308615_0_0_1"/>
<keyword evidence="3" id="KW-1185">Reference proteome</keyword>